<dbReference type="AlphaFoldDB" id="G3HLG8"/>
<protein>
    <submittedName>
        <fullName evidence="1">Uncharacterized protein</fullName>
    </submittedName>
</protein>
<proteinExistence type="predicted"/>
<accession>G3HLG8</accession>
<dbReference type="EMBL" id="JH000490">
    <property type="protein sequence ID" value="EGW04600.1"/>
    <property type="molecule type" value="Genomic_DNA"/>
</dbReference>
<evidence type="ECO:0000313" key="2">
    <source>
        <dbReference type="Proteomes" id="UP000001075"/>
    </source>
</evidence>
<name>G3HLG8_CRIGR</name>
<gene>
    <name evidence="1" type="ORF">I79_011556</name>
</gene>
<dbReference type="Proteomes" id="UP000001075">
    <property type="component" value="Unassembled WGS sequence"/>
</dbReference>
<evidence type="ECO:0000313" key="1">
    <source>
        <dbReference type="EMBL" id="EGW04600.1"/>
    </source>
</evidence>
<organism evidence="1 2">
    <name type="scientific">Cricetulus griseus</name>
    <name type="common">Chinese hamster</name>
    <name type="synonym">Cricetulus barabensis griseus</name>
    <dbReference type="NCBI Taxonomy" id="10029"/>
    <lineage>
        <taxon>Eukaryota</taxon>
        <taxon>Metazoa</taxon>
        <taxon>Chordata</taxon>
        <taxon>Craniata</taxon>
        <taxon>Vertebrata</taxon>
        <taxon>Euteleostomi</taxon>
        <taxon>Mammalia</taxon>
        <taxon>Eutheria</taxon>
        <taxon>Euarchontoglires</taxon>
        <taxon>Glires</taxon>
        <taxon>Rodentia</taxon>
        <taxon>Myomorpha</taxon>
        <taxon>Muroidea</taxon>
        <taxon>Cricetidae</taxon>
        <taxon>Cricetinae</taxon>
        <taxon>Cricetulus</taxon>
    </lineage>
</organism>
<reference evidence="2" key="1">
    <citation type="journal article" date="2011" name="Nat. Biotechnol.">
        <title>The genomic sequence of the Chinese hamster ovary (CHO)-K1 cell line.</title>
        <authorList>
            <person name="Xu X."/>
            <person name="Nagarajan H."/>
            <person name="Lewis N.E."/>
            <person name="Pan S."/>
            <person name="Cai Z."/>
            <person name="Liu X."/>
            <person name="Chen W."/>
            <person name="Xie M."/>
            <person name="Wang W."/>
            <person name="Hammond S."/>
            <person name="Andersen M.R."/>
            <person name="Neff N."/>
            <person name="Passarelli B."/>
            <person name="Koh W."/>
            <person name="Fan H.C."/>
            <person name="Wang J."/>
            <person name="Gui Y."/>
            <person name="Lee K.H."/>
            <person name="Betenbaugh M.J."/>
            <person name="Quake S.R."/>
            <person name="Famili I."/>
            <person name="Palsson B.O."/>
            <person name="Wang J."/>
        </authorList>
    </citation>
    <scope>NUCLEOTIDE SEQUENCE [LARGE SCALE GENOMIC DNA]</scope>
    <source>
        <strain evidence="2">CHO K1 cell line</strain>
    </source>
</reference>
<dbReference type="InParanoid" id="G3HLG8"/>
<sequence>MMLYSQHLNVAHLLGPGFTNWEERQTKTKHKGNPQHFPAFQTSDCFFLIRPIGDTCSLYINITNFLFYCIVASDPKCVHHNVLVKGQNDDCPNFKKPCSRSTCTIFLYDMSKYYFEERSDELFFLLKWQRFNGFISH</sequence>